<proteinExistence type="predicted"/>
<protein>
    <submittedName>
        <fullName evidence="2">Uncharacterized protein</fullName>
    </submittedName>
</protein>
<sequence>MAPVLSGIRRADTRQEAPLVQTMRFIGLAALVLSVAACGGGKQKHAPKTQKEVWQSEGFQSGLKASASH</sequence>
<comment type="caution">
    <text evidence="2">The sequence shown here is derived from an EMBL/GenBank/DDBJ whole genome shotgun (WGS) entry which is preliminary data.</text>
</comment>
<feature type="region of interest" description="Disordered" evidence="1">
    <location>
        <begin position="41"/>
        <end position="69"/>
    </location>
</feature>
<gene>
    <name evidence="2" type="ORF">HLH48_17310</name>
</gene>
<dbReference type="EMBL" id="JABEQJ010000027">
    <property type="protein sequence ID" value="MBB2161897.1"/>
    <property type="molecule type" value="Genomic_DNA"/>
</dbReference>
<dbReference type="Proteomes" id="UP000589085">
    <property type="component" value="Unassembled WGS sequence"/>
</dbReference>
<name>A0A7W4IFQ5_9PROT</name>
<reference evidence="2 3" key="1">
    <citation type="submission" date="2020-04" db="EMBL/GenBank/DDBJ databases">
        <title>Description of novel Gluconacetobacter.</title>
        <authorList>
            <person name="Sombolestani A."/>
        </authorList>
    </citation>
    <scope>NUCLEOTIDE SEQUENCE [LARGE SCALE GENOMIC DNA]</scope>
    <source>
        <strain evidence="2 3">LMG 19747</strain>
    </source>
</reference>
<evidence type="ECO:0000313" key="3">
    <source>
        <dbReference type="Proteomes" id="UP000589085"/>
    </source>
</evidence>
<accession>A0A7W4IFQ5</accession>
<organism evidence="2 3">
    <name type="scientific">Gluconacetobacter sacchari</name>
    <dbReference type="NCBI Taxonomy" id="92759"/>
    <lineage>
        <taxon>Bacteria</taxon>
        <taxon>Pseudomonadati</taxon>
        <taxon>Pseudomonadota</taxon>
        <taxon>Alphaproteobacteria</taxon>
        <taxon>Acetobacterales</taxon>
        <taxon>Acetobacteraceae</taxon>
        <taxon>Gluconacetobacter</taxon>
    </lineage>
</organism>
<evidence type="ECO:0000313" key="2">
    <source>
        <dbReference type="EMBL" id="MBB2161897.1"/>
    </source>
</evidence>
<dbReference type="AlphaFoldDB" id="A0A7W4IFQ5"/>
<evidence type="ECO:0000256" key="1">
    <source>
        <dbReference type="SAM" id="MobiDB-lite"/>
    </source>
</evidence>